<sequence>MPQLSPVGQAVVNDAVERLGFTPDAVTHVLMALGQGGGTHAQFDLVELGGKGQWSTGGKTMIGDILNTGLHARVAALCADLSSAMAHAQVFLPPESQQDLPEPETPRMDQFQPQPPTSSIDRDAIFDSLEKLGVLRDRGVLTDAEFDQKRADLLARL</sequence>
<reference evidence="3 4" key="1">
    <citation type="submission" date="2018-03" db="EMBL/GenBank/DDBJ databases">
        <title>Genomic Encyclopedia of Archaeal and Bacterial Type Strains, Phase II (KMG-II): from individual species to whole genera.</title>
        <authorList>
            <person name="Goeker M."/>
        </authorList>
    </citation>
    <scope>NUCLEOTIDE SEQUENCE [LARGE SCALE GENOMIC DNA]</scope>
    <source>
        <strain evidence="3 4">DSM 29328</strain>
    </source>
</reference>
<accession>A0A2T0RL47</accession>
<evidence type="ECO:0000259" key="2">
    <source>
        <dbReference type="Pfam" id="PF09851"/>
    </source>
</evidence>
<name>A0A2T0RL47_9RHOB</name>
<organism evidence="3 4">
    <name type="scientific">Aliiruegeria haliotis</name>
    <dbReference type="NCBI Taxonomy" id="1280846"/>
    <lineage>
        <taxon>Bacteria</taxon>
        <taxon>Pseudomonadati</taxon>
        <taxon>Pseudomonadota</taxon>
        <taxon>Alphaproteobacteria</taxon>
        <taxon>Rhodobacterales</taxon>
        <taxon>Roseobacteraceae</taxon>
        <taxon>Aliiruegeria</taxon>
    </lineage>
</organism>
<evidence type="ECO:0000313" key="3">
    <source>
        <dbReference type="EMBL" id="PRY21852.1"/>
    </source>
</evidence>
<keyword evidence="4" id="KW-1185">Reference proteome</keyword>
<feature type="region of interest" description="Disordered" evidence="1">
    <location>
        <begin position="93"/>
        <end position="120"/>
    </location>
</feature>
<dbReference type="EMBL" id="PVTD01000008">
    <property type="protein sequence ID" value="PRY21852.1"/>
    <property type="molecule type" value="Genomic_DNA"/>
</dbReference>
<dbReference type="Pfam" id="PF09851">
    <property type="entry name" value="SHOCT"/>
    <property type="match status" value="1"/>
</dbReference>
<protein>
    <submittedName>
        <fullName evidence="3">Putative oligomerization/nucleic acid binding protein</fullName>
    </submittedName>
</protein>
<dbReference type="OrthoDB" id="1778949at2"/>
<gene>
    <name evidence="3" type="ORF">CLV78_108124</name>
</gene>
<comment type="caution">
    <text evidence="3">The sequence shown here is derived from an EMBL/GenBank/DDBJ whole genome shotgun (WGS) entry which is preliminary data.</text>
</comment>
<proteinExistence type="predicted"/>
<dbReference type="AlphaFoldDB" id="A0A2T0RL47"/>
<dbReference type="Proteomes" id="UP000239480">
    <property type="component" value="Unassembled WGS sequence"/>
</dbReference>
<evidence type="ECO:0000313" key="4">
    <source>
        <dbReference type="Proteomes" id="UP000239480"/>
    </source>
</evidence>
<dbReference type="InterPro" id="IPR018649">
    <property type="entry name" value="SHOCT"/>
</dbReference>
<feature type="domain" description="SHOCT" evidence="2">
    <location>
        <begin position="127"/>
        <end position="154"/>
    </location>
</feature>
<dbReference type="RefSeq" id="WP_106206423.1">
    <property type="nucleotide sequence ID" value="NZ_PVTD01000008.1"/>
</dbReference>
<evidence type="ECO:0000256" key="1">
    <source>
        <dbReference type="SAM" id="MobiDB-lite"/>
    </source>
</evidence>